<dbReference type="Proteomes" id="UP001516023">
    <property type="component" value="Unassembled WGS sequence"/>
</dbReference>
<evidence type="ECO:0000259" key="1">
    <source>
        <dbReference type="Pfam" id="PF20670"/>
    </source>
</evidence>
<dbReference type="Pfam" id="PF20670">
    <property type="entry name" value="DUF6816"/>
    <property type="match status" value="1"/>
</dbReference>
<dbReference type="InterPro" id="IPR049213">
    <property type="entry name" value="DUF6816"/>
</dbReference>
<dbReference type="InterPro" id="IPR029058">
    <property type="entry name" value="AB_hydrolase_fold"/>
</dbReference>
<accession>A0ABD3PVE6</accession>
<proteinExistence type="predicted"/>
<gene>
    <name evidence="2" type="ORF">HJC23_011205</name>
</gene>
<dbReference type="EMBL" id="JABMIG020000106">
    <property type="protein sequence ID" value="KAL3792040.1"/>
    <property type="molecule type" value="Genomic_DNA"/>
</dbReference>
<protein>
    <recommendedName>
        <fullName evidence="1">DUF6816 domain-containing protein</fullName>
    </recommendedName>
</protein>
<evidence type="ECO:0000313" key="3">
    <source>
        <dbReference type="Proteomes" id="UP001516023"/>
    </source>
</evidence>
<name>A0ABD3PVE6_9STRA</name>
<reference evidence="2 3" key="1">
    <citation type="journal article" date="2020" name="G3 (Bethesda)">
        <title>Improved Reference Genome for Cyclotella cryptica CCMP332, a Model for Cell Wall Morphogenesis, Salinity Adaptation, and Lipid Production in Diatoms (Bacillariophyta).</title>
        <authorList>
            <person name="Roberts W.R."/>
            <person name="Downey K.M."/>
            <person name="Ruck E.C."/>
            <person name="Traller J.C."/>
            <person name="Alverson A.J."/>
        </authorList>
    </citation>
    <scope>NUCLEOTIDE SEQUENCE [LARGE SCALE GENOMIC DNA]</scope>
    <source>
        <strain evidence="2 3">CCMP332</strain>
    </source>
</reference>
<evidence type="ECO:0000313" key="2">
    <source>
        <dbReference type="EMBL" id="KAL3792040.1"/>
    </source>
</evidence>
<keyword evidence="3" id="KW-1185">Reference proteome</keyword>
<organism evidence="2 3">
    <name type="scientific">Cyclotella cryptica</name>
    <dbReference type="NCBI Taxonomy" id="29204"/>
    <lineage>
        <taxon>Eukaryota</taxon>
        <taxon>Sar</taxon>
        <taxon>Stramenopiles</taxon>
        <taxon>Ochrophyta</taxon>
        <taxon>Bacillariophyta</taxon>
        <taxon>Coscinodiscophyceae</taxon>
        <taxon>Thalassiosirophycidae</taxon>
        <taxon>Stephanodiscales</taxon>
        <taxon>Stephanodiscaceae</taxon>
        <taxon>Cyclotella</taxon>
    </lineage>
</organism>
<feature type="domain" description="DUF6816" evidence="1">
    <location>
        <begin position="450"/>
        <end position="632"/>
    </location>
</feature>
<dbReference type="PANTHER" id="PTHR47909:SF2">
    <property type="entry name" value="GPI INOSITOL-DEACYLASE"/>
    <property type="match status" value="1"/>
</dbReference>
<dbReference type="SUPFAM" id="SSF53474">
    <property type="entry name" value="alpha/beta-Hydrolases"/>
    <property type="match status" value="1"/>
</dbReference>
<comment type="caution">
    <text evidence="2">The sequence shown here is derived from an EMBL/GenBank/DDBJ whole genome shotgun (WGS) entry which is preliminary data.</text>
</comment>
<dbReference type="PANTHER" id="PTHR47909">
    <property type="entry name" value="ALPHA/BETA-HYDROLASES SUPERFAMILY PROTEIN"/>
    <property type="match status" value="1"/>
</dbReference>
<dbReference type="Gene3D" id="3.40.50.1820">
    <property type="entry name" value="alpha/beta hydrolase"/>
    <property type="match status" value="1"/>
</dbReference>
<dbReference type="AlphaFoldDB" id="A0ABD3PVE6"/>
<sequence length="697" mass="75378">MAALHRLFIATATMQRMISLTLLLICLSTKNILPTVAFGLSSSFTIKTPTSLSATSKRNYDIDQEKLYNIPVVICPGFGNAQIDYFNPLNQGSEYGFVSALIRRGFNPDLVKVLPLERYEWVRVAGGLLDPNFYTGKCRPDGLGYGWYIKRLRRTIEDAYELGGRNERVLLIGHSAGGWLGRAALGDGSWELGNSGTGDDPFQRPRASERVRALITVGAIHKPPAGDASSTCVTRGVLAYLEETYPGAYLASEGIAYVSVGGDAILGSEVLPEDSAKTGSKEVNDVYKVRGEGSASSVAFTAYKAVSGNGDRTGDGVVPLEWALLEGSRTIVLEGVLHSINEPGTTLPTDRWYGSEKVLDKWLFDALLEAGVPVKSKNESPFIRWPGWNIGKQLTPSSSGETDNGKVDDLLRRFMITAIPPILTGAVNKANAAETTAEAIRLISSKTIPGLGPPDVYYPPYFVGKWRVTRIVSSSDDNDWKDVMLPVKISHEMRFVPYDAGKDFEESGGQNPNSSPAIADRAFNERSFHKALISVFEQLAPAGSASRKNLPSIQTLDWTPTNPNVLLVSYADGSSKEIKVTKRSSDVDSNGDGVFSSEFKRITAVPPGNGAVAGGIPSIYKSRVLTKWKGVKEGSPLSNVDLIEGIEMSYVEQGTLGDRSNDPAGGSGAFSSLYGGDSSDLPNWRITKTKLLLERIQ</sequence>